<comment type="function">
    <text evidence="5">Involved in the TCA cycle. Catalyzes the stereospecific interconversion of fumarate to L-malate.</text>
</comment>
<name>A0ABN2MYA9_9PSEU</name>
<evidence type="ECO:0000256" key="5">
    <source>
        <dbReference type="HAMAP-Rule" id="MF_00743"/>
    </source>
</evidence>
<evidence type="ECO:0000256" key="3">
    <source>
        <dbReference type="ARBA" id="ARBA00022532"/>
    </source>
</evidence>
<dbReference type="EC" id="4.2.1.2" evidence="5"/>
<keyword evidence="4 5" id="KW-0456">Lyase</keyword>
<comment type="pathway">
    <text evidence="5">Carbohydrate metabolism; tricarboxylic acid cycle; (S)-malate from fumarate: step 1/1.</text>
</comment>
<comment type="similarity">
    <text evidence="1 5">Belongs to the class-II fumarase/aspartase family. Fumarase subfamily.</text>
</comment>
<feature type="domain" description="Fumarate lyase N-terminal" evidence="6">
    <location>
        <begin position="16"/>
        <end position="341"/>
    </location>
</feature>
<feature type="active site" description="Proton donor/acceptor" evidence="5">
    <location>
        <position position="186"/>
    </location>
</feature>
<dbReference type="NCBIfam" id="NF008909">
    <property type="entry name" value="PRK12273.1"/>
    <property type="match status" value="1"/>
</dbReference>
<dbReference type="SUPFAM" id="SSF48557">
    <property type="entry name" value="L-aspartase-like"/>
    <property type="match status" value="1"/>
</dbReference>
<feature type="binding site" evidence="5">
    <location>
        <position position="318"/>
    </location>
    <ligand>
        <name>substrate</name>
    </ligand>
</feature>
<dbReference type="Gene3D" id="1.20.200.10">
    <property type="entry name" value="Fumarase/aspartase (Central domain)"/>
    <property type="match status" value="1"/>
</dbReference>
<keyword evidence="9" id="KW-1185">Reference proteome</keyword>
<evidence type="ECO:0000313" key="9">
    <source>
        <dbReference type="Proteomes" id="UP001500449"/>
    </source>
</evidence>
<comment type="catalytic activity">
    <reaction evidence="5">
        <text>(S)-malate = fumarate + H2O</text>
        <dbReference type="Rhea" id="RHEA:12460"/>
        <dbReference type="ChEBI" id="CHEBI:15377"/>
        <dbReference type="ChEBI" id="CHEBI:15589"/>
        <dbReference type="ChEBI" id="CHEBI:29806"/>
        <dbReference type="EC" id="4.2.1.2"/>
    </reaction>
</comment>
<keyword evidence="2 5" id="KW-0963">Cytoplasm</keyword>
<dbReference type="PANTHER" id="PTHR11444:SF22">
    <property type="entry name" value="FUMARATE HYDRATASE CLASS II"/>
    <property type="match status" value="1"/>
</dbReference>
<dbReference type="Gene3D" id="1.10.40.30">
    <property type="entry name" value="Fumarase/aspartase (C-terminal domain)"/>
    <property type="match status" value="1"/>
</dbReference>
<accession>A0ABN2MYA9</accession>
<dbReference type="PRINTS" id="PR00145">
    <property type="entry name" value="ARGSUCLYASE"/>
</dbReference>
<sequence>MVDDTAQFRIEHDTMGEVRVPADALYRAQTQRAVENFPISGRGLERAQIRALGLVKGAAARVNGRIGVLDEKLAGAIAEAADEVAAGRHDAHFPVDVFQTGSGTSSNMNANEVIATLATRASGTEVHPNDHVNASQSSNDVFPTTIHLAATEALATDVVPALQHLARGLRARAADWADVVKAGRTHLMDAVPITLGQEAGGWATQVEYGAARVTDVLPRLGQLPIGGTAVGTGLNAPSGFGAAVVDELRTATGLDALSEAADHIEAQGARDGLVEASGALRTVAVSLYKIANDLRWLSSGPRTGLAEIHLPDLQPGSSIMPGKVNPVICEATMMVAAQVIGNDATVAFSGSQGNLELNVMMPVMARNVLESARLLANVARLLADKVVAGAEADLDRTREYAESSPSIVTPLNSYLGYEEAASIAKQALKERRTIREVVLERGHVENGRLTLDQLDTALDVLRMARGGR</sequence>
<feature type="binding site" evidence="5">
    <location>
        <begin position="102"/>
        <end position="104"/>
    </location>
    <ligand>
        <name>substrate</name>
    </ligand>
</feature>
<reference evidence="8 9" key="1">
    <citation type="journal article" date="2019" name="Int. J. Syst. Evol. Microbiol.">
        <title>The Global Catalogue of Microorganisms (GCM) 10K type strain sequencing project: providing services to taxonomists for standard genome sequencing and annotation.</title>
        <authorList>
            <consortium name="The Broad Institute Genomics Platform"/>
            <consortium name="The Broad Institute Genome Sequencing Center for Infectious Disease"/>
            <person name="Wu L."/>
            <person name="Ma J."/>
        </authorList>
    </citation>
    <scope>NUCLEOTIDE SEQUENCE [LARGE SCALE GENOMIC DNA]</scope>
    <source>
        <strain evidence="8 9">JCM 16009</strain>
    </source>
</reference>
<dbReference type="InterPro" id="IPR018951">
    <property type="entry name" value="Fumarase_C_C"/>
</dbReference>
<evidence type="ECO:0000256" key="4">
    <source>
        <dbReference type="ARBA" id="ARBA00023239"/>
    </source>
</evidence>
<dbReference type="InterPro" id="IPR020557">
    <property type="entry name" value="Fumarate_lyase_CS"/>
</dbReference>
<dbReference type="InterPro" id="IPR022761">
    <property type="entry name" value="Fumarate_lyase_N"/>
</dbReference>
<protein>
    <recommendedName>
        <fullName evidence="5">Fumarate hydratase class II</fullName>
        <shortName evidence="5">Fumarase C</shortName>
        <ecNumber evidence="5">4.2.1.2</ecNumber>
    </recommendedName>
    <alternativeName>
        <fullName evidence="5">Aerobic fumarase</fullName>
    </alternativeName>
    <alternativeName>
        <fullName evidence="5">Iron-independent fumarase</fullName>
    </alternativeName>
</protein>
<evidence type="ECO:0000256" key="2">
    <source>
        <dbReference type="ARBA" id="ARBA00022490"/>
    </source>
</evidence>
<dbReference type="Gene3D" id="1.10.275.10">
    <property type="entry name" value="Fumarase/aspartase (N-terminal domain)"/>
    <property type="match status" value="1"/>
</dbReference>
<feature type="site" description="Important for catalytic activity" evidence="5">
    <location>
        <position position="330"/>
    </location>
</feature>
<feature type="binding site" evidence="5">
    <location>
        <begin position="323"/>
        <end position="325"/>
    </location>
    <ligand>
        <name>substrate</name>
    </ligand>
</feature>
<dbReference type="PANTHER" id="PTHR11444">
    <property type="entry name" value="ASPARTATEAMMONIA/ARGININOSUCCINATE/ADENYLOSUCCINATE LYASE"/>
    <property type="match status" value="1"/>
</dbReference>
<dbReference type="Pfam" id="PF00206">
    <property type="entry name" value="Lyase_1"/>
    <property type="match status" value="1"/>
</dbReference>
<proteinExistence type="inferred from homology"/>
<comment type="subcellular location">
    <subcellularLocation>
        <location evidence="5">Cytoplasm</location>
    </subcellularLocation>
</comment>
<feature type="active site" evidence="5">
    <location>
        <position position="317"/>
    </location>
</feature>
<evidence type="ECO:0000259" key="7">
    <source>
        <dbReference type="Pfam" id="PF10415"/>
    </source>
</evidence>
<dbReference type="InterPro" id="IPR005677">
    <property type="entry name" value="Fum_hydII"/>
</dbReference>
<feature type="binding site" evidence="5">
    <location>
        <position position="185"/>
    </location>
    <ligand>
        <name>substrate</name>
    </ligand>
</feature>
<dbReference type="InterPro" id="IPR024083">
    <property type="entry name" value="Fumarase/histidase_N"/>
</dbReference>
<evidence type="ECO:0000256" key="1">
    <source>
        <dbReference type="ARBA" id="ARBA00009084"/>
    </source>
</evidence>
<dbReference type="PRINTS" id="PR00149">
    <property type="entry name" value="FUMRATELYASE"/>
</dbReference>
<dbReference type="CDD" id="cd01362">
    <property type="entry name" value="Fumarase_classII"/>
    <property type="match status" value="1"/>
</dbReference>
<dbReference type="Pfam" id="PF10415">
    <property type="entry name" value="FumaraseC_C"/>
    <property type="match status" value="1"/>
</dbReference>
<dbReference type="EMBL" id="BAAAQK010000005">
    <property type="protein sequence ID" value="GAA1842155.1"/>
    <property type="molecule type" value="Genomic_DNA"/>
</dbReference>
<dbReference type="HAMAP" id="MF_00743">
    <property type="entry name" value="FumaraseC"/>
    <property type="match status" value="1"/>
</dbReference>
<keyword evidence="3 5" id="KW-0816">Tricarboxylic acid cycle</keyword>
<comment type="subunit">
    <text evidence="5">Homotetramer.</text>
</comment>
<dbReference type="PROSITE" id="PS00163">
    <property type="entry name" value="FUMARATE_LYASES"/>
    <property type="match status" value="1"/>
</dbReference>
<organism evidence="8 9">
    <name type="scientific">Pseudonocardia ailaonensis</name>
    <dbReference type="NCBI Taxonomy" id="367279"/>
    <lineage>
        <taxon>Bacteria</taxon>
        <taxon>Bacillati</taxon>
        <taxon>Actinomycetota</taxon>
        <taxon>Actinomycetes</taxon>
        <taxon>Pseudonocardiales</taxon>
        <taxon>Pseudonocardiaceae</taxon>
        <taxon>Pseudonocardia</taxon>
    </lineage>
</organism>
<feature type="binding site" evidence="5">
    <location>
        <begin position="137"/>
        <end position="139"/>
    </location>
    <ligand>
        <name>substrate</name>
    </ligand>
</feature>
<dbReference type="Proteomes" id="UP001500449">
    <property type="component" value="Unassembled WGS sequence"/>
</dbReference>
<evidence type="ECO:0000313" key="8">
    <source>
        <dbReference type="EMBL" id="GAA1842155.1"/>
    </source>
</evidence>
<feature type="domain" description="Fumarase C C-terminal" evidence="7">
    <location>
        <begin position="407"/>
        <end position="464"/>
    </location>
</feature>
<comment type="caution">
    <text evidence="8">The sequence shown here is derived from an EMBL/GenBank/DDBJ whole genome shotgun (WGS) entry which is preliminary data.</text>
</comment>
<comment type="miscellaneous">
    <text evidence="5">There are 2 substrate-binding sites: the catalytic A site, and the non-catalytic B site that may play a role in the transfer of substrate or product between the active site and the solvent. Alternatively, the B site may bind allosteric effectors.</text>
</comment>
<dbReference type="InterPro" id="IPR008948">
    <property type="entry name" value="L-Aspartase-like"/>
</dbReference>
<feature type="binding site" description="in site B" evidence="5">
    <location>
        <begin position="127"/>
        <end position="130"/>
    </location>
    <ligand>
        <name>substrate</name>
    </ligand>
</feature>
<dbReference type="RefSeq" id="WP_344415148.1">
    <property type="nucleotide sequence ID" value="NZ_BAAAQK010000005.1"/>
</dbReference>
<dbReference type="InterPro" id="IPR000362">
    <property type="entry name" value="Fumarate_lyase_fam"/>
</dbReference>
<evidence type="ECO:0000259" key="6">
    <source>
        <dbReference type="Pfam" id="PF00206"/>
    </source>
</evidence>
<gene>
    <name evidence="5" type="primary">fumC</name>
    <name evidence="8" type="ORF">GCM10009836_21890</name>
</gene>